<sequence>MAKGVEPIRYAIAFYQTKLHLYLNGKPTCVSEPCHRTVTCSKEPNVVMEHALLAQLFVAHSKTPPSCHLVDAALKTLLAQHNCGLPGHSSEIGIPALKEVIGPVAPTLPQMRALDLAPALLDESLNELWSSTLQNEARRWVSLTGTTTAGVETHVQGAGNENASSKRRRPLLAPCEPGTGDKGEMRRPSKRRRLTSQSVKMEADANVQQSNVARGGVHDARVHEHDAAPAFPSHGHVHYEQLARPITLPGGYLDGNVDHHSFIKAWLNGLEGEALGVPAGSGPVSTSFSEAHRP</sequence>
<keyword evidence="3" id="KW-1185">Reference proteome</keyword>
<feature type="region of interest" description="Disordered" evidence="1">
    <location>
        <begin position="158"/>
        <end position="202"/>
    </location>
</feature>
<dbReference type="Proteomes" id="UP001296104">
    <property type="component" value="Unassembled WGS sequence"/>
</dbReference>
<accession>A0AAI8Z5S4</accession>
<dbReference type="AlphaFoldDB" id="A0AAI8Z5S4"/>
<reference evidence="2" key="1">
    <citation type="submission" date="2023-11" db="EMBL/GenBank/DDBJ databases">
        <authorList>
            <person name="Alioto T."/>
            <person name="Alioto T."/>
            <person name="Gomez Garrido J."/>
        </authorList>
    </citation>
    <scope>NUCLEOTIDE SEQUENCE</scope>
</reference>
<protein>
    <submittedName>
        <fullName evidence="2">Uncharacterized protein</fullName>
    </submittedName>
</protein>
<evidence type="ECO:0000313" key="3">
    <source>
        <dbReference type="Proteomes" id="UP001296104"/>
    </source>
</evidence>
<evidence type="ECO:0000256" key="1">
    <source>
        <dbReference type="SAM" id="MobiDB-lite"/>
    </source>
</evidence>
<proteinExistence type="predicted"/>
<comment type="caution">
    <text evidence="2">The sequence shown here is derived from an EMBL/GenBank/DDBJ whole genome shotgun (WGS) entry which is preliminary data.</text>
</comment>
<evidence type="ECO:0000313" key="2">
    <source>
        <dbReference type="EMBL" id="CAK4032983.1"/>
    </source>
</evidence>
<organism evidence="2 3">
    <name type="scientific">Lecanosticta acicola</name>
    <dbReference type="NCBI Taxonomy" id="111012"/>
    <lineage>
        <taxon>Eukaryota</taxon>
        <taxon>Fungi</taxon>
        <taxon>Dikarya</taxon>
        <taxon>Ascomycota</taxon>
        <taxon>Pezizomycotina</taxon>
        <taxon>Dothideomycetes</taxon>
        <taxon>Dothideomycetidae</taxon>
        <taxon>Mycosphaerellales</taxon>
        <taxon>Mycosphaerellaceae</taxon>
        <taxon>Lecanosticta</taxon>
    </lineage>
</organism>
<dbReference type="EMBL" id="CAVMBE010000075">
    <property type="protein sequence ID" value="CAK4032983.1"/>
    <property type="molecule type" value="Genomic_DNA"/>
</dbReference>
<name>A0AAI8Z5S4_9PEZI</name>
<gene>
    <name evidence="2" type="ORF">LECACI_7A008141</name>
</gene>